<keyword evidence="8 11" id="KW-1133">Transmembrane helix</keyword>
<feature type="transmembrane region" description="Helical" evidence="11">
    <location>
        <begin position="45"/>
        <end position="65"/>
    </location>
</feature>
<sequence length="368" mass="41167">MIDRRLIQHFDWTLLLVVFLLMVVGLTTLYSAVSMGKTGTVQGIFYRQLTWYGIGLFLMFGVLLIDYRKADSATYWIYGFAVLLLIAVLVVGKHVAGARRWLSIGPIAFQPSELMKLVIILTLAKYYAKRVNTDGLTLMDLLPVFGITVLPFLLILKQPDLGTGLMILLITGSMTLFAGIRRRVLILLISIEILFMPLGWFVLKEYQRQRIRTFLAPETDPLGTGYHIIQSKIAVGSGQLFGKGYMKGTQNALSFLPEQHTDFIFSVLAEDWGLVGSLVLLMLFLFLIIWSLNIAHSCKDPYGIFLVYGITSLFFWEVVINIAMVLGLLPVVGIPLPFISYGGTAVLVMMTSVGILANISMRKYLFEG</sequence>
<comment type="pathway">
    <text evidence="11">Cell wall biogenesis; peptidoglycan biosynthesis.</text>
</comment>
<name>A0A7C4MT69_9BACT</name>
<dbReference type="EC" id="2.4.99.28" evidence="11"/>
<dbReference type="GO" id="GO:0015648">
    <property type="term" value="F:lipid-linked peptidoglycan transporter activity"/>
    <property type="evidence" value="ECO:0007669"/>
    <property type="project" value="TreeGrafter"/>
</dbReference>
<feature type="transmembrane region" description="Helical" evidence="11">
    <location>
        <begin position="77"/>
        <end position="95"/>
    </location>
</feature>
<feature type="transmembrane region" description="Helical" evidence="11">
    <location>
        <begin position="185"/>
        <end position="203"/>
    </location>
</feature>
<keyword evidence="9 11" id="KW-0472">Membrane</keyword>
<dbReference type="UniPathway" id="UPA00219"/>
<evidence type="ECO:0000256" key="10">
    <source>
        <dbReference type="ARBA" id="ARBA00023316"/>
    </source>
</evidence>
<proteinExistence type="inferred from homology"/>
<feature type="transmembrane region" description="Helical" evidence="11">
    <location>
        <begin position="12"/>
        <end position="33"/>
    </location>
</feature>
<dbReference type="PANTHER" id="PTHR30474">
    <property type="entry name" value="CELL CYCLE PROTEIN"/>
    <property type="match status" value="1"/>
</dbReference>
<comment type="similarity">
    <text evidence="11">Belongs to the SEDS family. MrdB/RodA subfamily.</text>
</comment>
<evidence type="ECO:0000256" key="4">
    <source>
        <dbReference type="ARBA" id="ARBA00022679"/>
    </source>
</evidence>
<dbReference type="GO" id="GO:0008955">
    <property type="term" value="F:peptidoglycan glycosyltransferase activity"/>
    <property type="evidence" value="ECO:0007669"/>
    <property type="project" value="UniProtKB-UniRule"/>
</dbReference>
<feature type="transmembrane region" description="Helical" evidence="11">
    <location>
        <begin position="136"/>
        <end position="155"/>
    </location>
</feature>
<comment type="subcellular location">
    <subcellularLocation>
        <location evidence="11">Cell membrane</location>
        <topology evidence="11">Multi-pass membrane protein</topology>
    </subcellularLocation>
    <subcellularLocation>
        <location evidence="1">Membrane</location>
        <topology evidence="1">Multi-pass membrane protein</topology>
    </subcellularLocation>
</comment>
<dbReference type="InterPro" id="IPR011923">
    <property type="entry name" value="RodA/MrdB"/>
</dbReference>
<dbReference type="InterPro" id="IPR018365">
    <property type="entry name" value="Cell_cycle_FtsW-rel_CS"/>
</dbReference>
<evidence type="ECO:0000256" key="7">
    <source>
        <dbReference type="ARBA" id="ARBA00022984"/>
    </source>
</evidence>
<comment type="function">
    <text evidence="11">Peptidoglycan polymerase that is essential for cell wall elongation.</text>
</comment>
<evidence type="ECO:0000256" key="3">
    <source>
        <dbReference type="ARBA" id="ARBA00022676"/>
    </source>
</evidence>
<reference evidence="12" key="1">
    <citation type="journal article" date="2020" name="mSystems">
        <title>Genome- and Community-Level Interaction Insights into Carbon Utilization and Element Cycling Functions of Hydrothermarchaeota in Hydrothermal Sediment.</title>
        <authorList>
            <person name="Zhou Z."/>
            <person name="Liu Y."/>
            <person name="Xu W."/>
            <person name="Pan J."/>
            <person name="Luo Z.H."/>
            <person name="Li M."/>
        </authorList>
    </citation>
    <scope>NUCLEOTIDE SEQUENCE [LARGE SCALE GENOMIC DNA]</scope>
    <source>
        <strain evidence="12">SpSt-477</strain>
    </source>
</reference>
<dbReference type="PANTHER" id="PTHR30474:SF1">
    <property type="entry name" value="PEPTIDOGLYCAN GLYCOSYLTRANSFERASE MRDB"/>
    <property type="match status" value="1"/>
</dbReference>
<feature type="transmembrane region" description="Helical" evidence="11">
    <location>
        <begin position="101"/>
        <end position="124"/>
    </location>
</feature>
<keyword evidence="7 11" id="KW-0573">Peptidoglycan synthesis</keyword>
<dbReference type="Pfam" id="PF01098">
    <property type="entry name" value="FTSW_RODA_SPOVE"/>
    <property type="match status" value="1"/>
</dbReference>
<protein>
    <recommendedName>
        <fullName evidence="11">Peptidoglycan glycosyltransferase RodA</fullName>
        <shortName evidence="11">PGT</shortName>
        <ecNumber evidence="11">2.4.99.28</ecNumber>
    </recommendedName>
    <alternativeName>
        <fullName evidence="11">Cell elongation protein RodA</fullName>
    </alternativeName>
    <alternativeName>
        <fullName evidence="11">Cell wall polymerase</fullName>
    </alternativeName>
    <alternativeName>
        <fullName evidence="11">Peptidoglycan polymerase</fullName>
        <shortName evidence="11">PG polymerase</shortName>
    </alternativeName>
</protein>
<evidence type="ECO:0000256" key="11">
    <source>
        <dbReference type="HAMAP-Rule" id="MF_02079"/>
    </source>
</evidence>
<comment type="catalytic activity">
    <reaction evidence="11">
        <text>[GlcNAc-(1-&gt;4)-Mur2Ac(oyl-L-Ala-gamma-D-Glu-L-Lys-D-Ala-D-Ala)](n)-di-trans,octa-cis-undecaprenyl diphosphate + beta-D-GlcNAc-(1-&gt;4)-Mur2Ac(oyl-L-Ala-gamma-D-Glu-L-Lys-D-Ala-D-Ala)-di-trans,octa-cis-undecaprenyl diphosphate = [GlcNAc-(1-&gt;4)-Mur2Ac(oyl-L-Ala-gamma-D-Glu-L-Lys-D-Ala-D-Ala)](n+1)-di-trans,octa-cis-undecaprenyl diphosphate + di-trans,octa-cis-undecaprenyl diphosphate + H(+)</text>
        <dbReference type="Rhea" id="RHEA:23708"/>
        <dbReference type="Rhea" id="RHEA-COMP:9602"/>
        <dbReference type="Rhea" id="RHEA-COMP:9603"/>
        <dbReference type="ChEBI" id="CHEBI:15378"/>
        <dbReference type="ChEBI" id="CHEBI:58405"/>
        <dbReference type="ChEBI" id="CHEBI:60033"/>
        <dbReference type="ChEBI" id="CHEBI:78435"/>
        <dbReference type="EC" id="2.4.99.28"/>
    </reaction>
</comment>
<evidence type="ECO:0000256" key="2">
    <source>
        <dbReference type="ARBA" id="ARBA00022475"/>
    </source>
</evidence>
<dbReference type="AlphaFoldDB" id="A0A7C4MT69"/>
<evidence type="ECO:0000256" key="1">
    <source>
        <dbReference type="ARBA" id="ARBA00004141"/>
    </source>
</evidence>
<dbReference type="GO" id="GO:0071555">
    <property type="term" value="P:cell wall organization"/>
    <property type="evidence" value="ECO:0007669"/>
    <property type="project" value="UniProtKB-KW"/>
</dbReference>
<dbReference type="GO" id="GO:0051301">
    <property type="term" value="P:cell division"/>
    <property type="evidence" value="ECO:0007669"/>
    <property type="project" value="InterPro"/>
</dbReference>
<dbReference type="GO" id="GO:0008360">
    <property type="term" value="P:regulation of cell shape"/>
    <property type="evidence" value="ECO:0007669"/>
    <property type="project" value="UniProtKB-KW"/>
</dbReference>
<evidence type="ECO:0000256" key="5">
    <source>
        <dbReference type="ARBA" id="ARBA00022692"/>
    </source>
</evidence>
<keyword evidence="10 11" id="KW-0961">Cell wall biogenesis/degradation</keyword>
<evidence type="ECO:0000256" key="6">
    <source>
        <dbReference type="ARBA" id="ARBA00022960"/>
    </source>
</evidence>
<dbReference type="NCBIfam" id="TIGR02210">
    <property type="entry name" value="rodA_shape"/>
    <property type="match status" value="1"/>
</dbReference>
<dbReference type="InterPro" id="IPR001182">
    <property type="entry name" value="FtsW/RodA"/>
</dbReference>
<feature type="transmembrane region" description="Helical" evidence="11">
    <location>
        <begin position="161"/>
        <end position="178"/>
    </location>
</feature>
<keyword evidence="2 11" id="KW-1003">Cell membrane</keyword>
<evidence type="ECO:0000256" key="8">
    <source>
        <dbReference type="ARBA" id="ARBA00022989"/>
    </source>
</evidence>
<dbReference type="GO" id="GO:0005886">
    <property type="term" value="C:plasma membrane"/>
    <property type="evidence" value="ECO:0007669"/>
    <property type="project" value="UniProtKB-SubCell"/>
</dbReference>
<dbReference type="EMBL" id="DSUH01000183">
    <property type="protein sequence ID" value="HGU32719.1"/>
    <property type="molecule type" value="Genomic_DNA"/>
</dbReference>
<dbReference type="GO" id="GO:0032153">
    <property type="term" value="C:cell division site"/>
    <property type="evidence" value="ECO:0007669"/>
    <property type="project" value="TreeGrafter"/>
</dbReference>
<dbReference type="PROSITE" id="PS00428">
    <property type="entry name" value="FTSW_RODA_SPOVE"/>
    <property type="match status" value="1"/>
</dbReference>
<gene>
    <name evidence="11 12" type="primary">rodA</name>
    <name evidence="12" type="ORF">ENS29_07680</name>
</gene>
<organism evidence="12">
    <name type="scientific">Desulfatirhabdium butyrativorans</name>
    <dbReference type="NCBI Taxonomy" id="340467"/>
    <lineage>
        <taxon>Bacteria</taxon>
        <taxon>Pseudomonadati</taxon>
        <taxon>Thermodesulfobacteriota</taxon>
        <taxon>Desulfobacteria</taxon>
        <taxon>Desulfobacterales</taxon>
        <taxon>Desulfatirhabdiaceae</taxon>
        <taxon>Desulfatirhabdium</taxon>
    </lineage>
</organism>
<feature type="transmembrane region" description="Helical" evidence="11">
    <location>
        <begin position="272"/>
        <end position="292"/>
    </location>
</feature>
<evidence type="ECO:0000313" key="12">
    <source>
        <dbReference type="EMBL" id="HGU32719.1"/>
    </source>
</evidence>
<keyword evidence="3 11" id="KW-0328">Glycosyltransferase</keyword>
<comment type="caution">
    <text evidence="12">The sequence shown here is derived from an EMBL/GenBank/DDBJ whole genome shotgun (WGS) entry which is preliminary data.</text>
</comment>
<keyword evidence="4 11" id="KW-0808">Transferase</keyword>
<dbReference type="HAMAP" id="MF_02079">
    <property type="entry name" value="PGT_RodA"/>
    <property type="match status" value="1"/>
</dbReference>
<keyword evidence="6 11" id="KW-0133">Cell shape</keyword>
<accession>A0A7C4MT69</accession>
<keyword evidence="5 11" id="KW-0812">Transmembrane</keyword>
<dbReference type="GO" id="GO:0009252">
    <property type="term" value="P:peptidoglycan biosynthetic process"/>
    <property type="evidence" value="ECO:0007669"/>
    <property type="project" value="UniProtKB-UniRule"/>
</dbReference>
<evidence type="ECO:0000256" key="9">
    <source>
        <dbReference type="ARBA" id="ARBA00023136"/>
    </source>
</evidence>
<feature type="transmembrane region" description="Helical" evidence="11">
    <location>
        <begin position="304"/>
        <end position="332"/>
    </location>
</feature>
<feature type="transmembrane region" description="Helical" evidence="11">
    <location>
        <begin position="338"/>
        <end position="359"/>
    </location>
</feature>